<dbReference type="Proteomes" id="UP000694564">
    <property type="component" value="Chromosome 7"/>
</dbReference>
<gene>
    <name evidence="13" type="primary">NCR3</name>
</gene>
<evidence type="ECO:0000256" key="10">
    <source>
        <dbReference type="ARBA" id="ARBA00023180"/>
    </source>
</evidence>
<dbReference type="InterPro" id="IPR036179">
    <property type="entry name" value="Ig-like_dom_sf"/>
</dbReference>
<sequence>MTWTLLLIFIMVHLGFCVLWVSQHTQESTVTLLPCSFNASRRRPAIGSVTWYQDKVALGKEVRNRIPQFRGCLIPLASSPFLCDHQADLHIWDTQGQDAGVCVCRVEVLNLGVRTGNGIWLLVVTGPPGLKISTMPLLQAGFYAFGFLSVAKGSTLYFQGTYLSSAWFL</sequence>
<dbReference type="GO" id="GO:0051132">
    <property type="term" value="P:NK T cell activation"/>
    <property type="evidence" value="ECO:0007669"/>
    <property type="project" value="Ensembl"/>
</dbReference>
<dbReference type="InterPro" id="IPR013783">
    <property type="entry name" value="Ig-like_fold"/>
</dbReference>
<evidence type="ECO:0000313" key="13">
    <source>
        <dbReference type="Ensembl" id="ENSSVLP00005005318.1"/>
    </source>
</evidence>
<evidence type="ECO:0000256" key="4">
    <source>
        <dbReference type="ARBA" id="ARBA00022729"/>
    </source>
</evidence>
<keyword evidence="8" id="KW-1015">Disulfide bond</keyword>
<evidence type="ECO:0000256" key="7">
    <source>
        <dbReference type="ARBA" id="ARBA00023136"/>
    </source>
</evidence>
<organism evidence="13 14">
    <name type="scientific">Sciurus vulgaris</name>
    <name type="common">Eurasian red squirrel</name>
    <dbReference type="NCBI Taxonomy" id="55149"/>
    <lineage>
        <taxon>Eukaryota</taxon>
        <taxon>Metazoa</taxon>
        <taxon>Chordata</taxon>
        <taxon>Craniata</taxon>
        <taxon>Vertebrata</taxon>
        <taxon>Euteleostomi</taxon>
        <taxon>Mammalia</taxon>
        <taxon>Eutheria</taxon>
        <taxon>Euarchontoglires</taxon>
        <taxon>Glires</taxon>
        <taxon>Rodentia</taxon>
        <taxon>Sciuromorpha</taxon>
        <taxon>Sciuridae</taxon>
        <taxon>Sciurinae</taxon>
        <taxon>Sciurini</taxon>
        <taxon>Sciurus</taxon>
    </lineage>
</organism>
<reference evidence="13" key="1">
    <citation type="submission" date="2025-08" db="UniProtKB">
        <authorList>
            <consortium name="Ensembl"/>
        </authorList>
    </citation>
    <scope>IDENTIFICATION</scope>
</reference>
<keyword evidence="7" id="KW-0472">Membrane</keyword>
<reference evidence="13" key="2">
    <citation type="submission" date="2025-09" db="UniProtKB">
        <authorList>
            <consortium name="Ensembl"/>
        </authorList>
    </citation>
    <scope>IDENTIFICATION</scope>
</reference>
<keyword evidence="14" id="KW-1185">Reference proteome</keyword>
<proteinExistence type="predicted"/>
<evidence type="ECO:0000256" key="1">
    <source>
        <dbReference type="ARBA" id="ARBA00004251"/>
    </source>
</evidence>
<protein>
    <submittedName>
        <fullName evidence="13">Natural cytotoxicity triggering receptor 3</fullName>
    </submittedName>
</protein>
<dbReference type="GeneTree" id="ENSGT00390000006603"/>
<evidence type="ECO:0000256" key="12">
    <source>
        <dbReference type="SAM" id="SignalP"/>
    </source>
</evidence>
<evidence type="ECO:0000256" key="6">
    <source>
        <dbReference type="ARBA" id="ARBA00022989"/>
    </source>
</evidence>
<dbReference type="SUPFAM" id="SSF48726">
    <property type="entry name" value="Immunoglobulin"/>
    <property type="match status" value="1"/>
</dbReference>
<keyword evidence="11" id="KW-0393">Immunoglobulin domain</keyword>
<dbReference type="GO" id="GO:0005886">
    <property type="term" value="C:plasma membrane"/>
    <property type="evidence" value="ECO:0007669"/>
    <property type="project" value="UniProtKB-SubCell"/>
</dbReference>
<dbReference type="GO" id="GO:0030101">
    <property type="term" value="P:natural killer cell activation"/>
    <property type="evidence" value="ECO:0007669"/>
    <property type="project" value="Ensembl"/>
</dbReference>
<evidence type="ECO:0000313" key="14">
    <source>
        <dbReference type="Proteomes" id="UP000694564"/>
    </source>
</evidence>
<name>A0A8D2AX47_SCIVU</name>
<dbReference type="GO" id="GO:0045954">
    <property type="term" value="P:positive regulation of natural killer cell mediated cytotoxicity"/>
    <property type="evidence" value="ECO:0007669"/>
    <property type="project" value="Ensembl"/>
</dbReference>
<feature type="chain" id="PRO_5034119032" evidence="12">
    <location>
        <begin position="18"/>
        <end position="169"/>
    </location>
</feature>
<evidence type="ECO:0000256" key="11">
    <source>
        <dbReference type="ARBA" id="ARBA00023319"/>
    </source>
</evidence>
<keyword evidence="9" id="KW-0675">Receptor</keyword>
<keyword evidence="6" id="KW-1133">Transmembrane helix</keyword>
<dbReference type="InterPro" id="IPR043226">
    <property type="entry name" value="NCR3"/>
</dbReference>
<dbReference type="PANTHER" id="PTHR47904">
    <property type="entry name" value="NATURAL CYTOTOXICITY TRIGGERING RECEPTOR 3"/>
    <property type="match status" value="1"/>
</dbReference>
<keyword evidence="2" id="KW-1003">Cell membrane</keyword>
<keyword evidence="5" id="KW-0391">Immunity</keyword>
<evidence type="ECO:0000256" key="3">
    <source>
        <dbReference type="ARBA" id="ARBA00022692"/>
    </source>
</evidence>
<dbReference type="GO" id="GO:0140375">
    <property type="term" value="F:immune receptor activity"/>
    <property type="evidence" value="ECO:0007669"/>
    <property type="project" value="Ensembl"/>
</dbReference>
<evidence type="ECO:0000256" key="5">
    <source>
        <dbReference type="ARBA" id="ARBA00022859"/>
    </source>
</evidence>
<keyword evidence="4 12" id="KW-0732">Signal</keyword>
<dbReference type="GO" id="GO:0002429">
    <property type="term" value="P:immune response-activating cell surface receptor signaling pathway"/>
    <property type="evidence" value="ECO:0007669"/>
    <property type="project" value="Ensembl"/>
</dbReference>
<keyword evidence="3" id="KW-0812">Transmembrane</keyword>
<feature type="signal peptide" evidence="12">
    <location>
        <begin position="1"/>
        <end position="17"/>
    </location>
</feature>
<comment type="subcellular location">
    <subcellularLocation>
        <location evidence="1">Cell membrane</location>
        <topology evidence="1">Single-pass type I membrane protein</topology>
    </subcellularLocation>
</comment>
<keyword evidence="10" id="KW-0325">Glycoprotein</keyword>
<dbReference type="PANTHER" id="PTHR47904:SF1">
    <property type="entry name" value="NATURAL CYTOTOXICITY TRIGGERING RECEPTOR 3"/>
    <property type="match status" value="1"/>
</dbReference>
<dbReference type="Gene3D" id="2.60.40.10">
    <property type="entry name" value="Immunoglobulins"/>
    <property type="match status" value="1"/>
</dbReference>
<dbReference type="Ensembl" id="ENSSVLT00005005874.1">
    <property type="protein sequence ID" value="ENSSVLP00005005318.1"/>
    <property type="gene ID" value="ENSSVLG00005004259.1"/>
</dbReference>
<evidence type="ECO:0000256" key="2">
    <source>
        <dbReference type="ARBA" id="ARBA00022475"/>
    </source>
</evidence>
<accession>A0A8D2AX47</accession>
<dbReference type="GO" id="GO:0042802">
    <property type="term" value="F:identical protein binding"/>
    <property type="evidence" value="ECO:0007669"/>
    <property type="project" value="Ensembl"/>
</dbReference>
<evidence type="ECO:0000256" key="9">
    <source>
        <dbReference type="ARBA" id="ARBA00023170"/>
    </source>
</evidence>
<dbReference type="AlphaFoldDB" id="A0A8D2AX47"/>
<evidence type="ECO:0000256" key="8">
    <source>
        <dbReference type="ARBA" id="ARBA00023157"/>
    </source>
</evidence>